<keyword evidence="8" id="KW-0479">Metal-binding</keyword>
<dbReference type="PROSITE" id="PS00041">
    <property type="entry name" value="HTH_ARAC_FAMILY_1"/>
    <property type="match status" value="1"/>
</dbReference>
<dbReference type="Gene3D" id="1.10.10.60">
    <property type="entry name" value="Homeodomain-like"/>
    <property type="match status" value="1"/>
</dbReference>
<dbReference type="GO" id="GO:0043565">
    <property type="term" value="F:sequence-specific DNA binding"/>
    <property type="evidence" value="ECO:0007669"/>
    <property type="project" value="InterPro"/>
</dbReference>
<feature type="domain" description="HTH araC/xylS-type" evidence="17">
    <location>
        <begin position="108"/>
        <end position="184"/>
    </location>
</feature>
<evidence type="ECO:0000256" key="4">
    <source>
        <dbReference type="ARBA" id="ARBA00011918"/>
    </source>
</evidence>
<dbReference type="EC" id="2.1.1.63" evidence="4"/>
<accession>A0A6J6GFR3</accession>
<dbReference type="GO" id="GO:0006281">
    <property type="term" value="P:DNA repair"/>
    <property type="evidence" value="ECO:0007669"/>
    <property type="project" value="UniProtKB-KW"/>
</dbReference>
<dbReference type="SUPFAM" id="SSF53155">
    <property type="entry name" value="Methylated DNA-protein cysteine methyltransferase domain"/>
    <property type="match status" value="1"/>
</dbReference>
<dbReference type="PANTHER" id="PTHR10815">
    <property type="entry name" value="METHYLATED-DNA--PROTEIN-CYSTEINE METHYLTRANSFERASE"/>
    <property type="match status" value="1"/>
</dbReference>
<dbReference type="InterPro" id="IPR001497">
    <property type="entry name" value="MethylDNA_cys_MeTrfase_AS"/>
</dbReference>
<keyword evidence="14" id="KW-0804">Transcription</keyword>
<comment type="catalytic activity">
    <reaction evidence="1">
        <text>a 4-O-methyl-thymidine in DNA + L-cysteinyl-[protein] = a thymidine in DNA + S-methyl-L-cysteinyl-[protein]</text>
        <dbReference type="Rhea" id="RHEA:53428"/>
        <dbReference type="Rhea" id="RHEA-COMP:10131"/>
        <dbReference type="Rhea" id="RHEA-COMP:10132"/>
        <dbReference type="Rhea" id="RHEA-COMP:13555"/>
        <dbReference type="Rhea" id="RHEA-COMP:13556"/>
        <dbReference type="ChEBI" id="CHEBI:29950"/>
        <dbReference type="ChEBI" id="CHEBI:82612"/>
        <dbReference type="ChEBI" id="CHEBI:137386"/>
        <dbReference type="ChEBI" id="CHEBI:137387"/>
        <dbReference type="EC" id="2.1.1.63"/>
    </reaction>
</comment>
<dbReference type="PANTHER" id="PTHR10815:SF5">
    <property type="entry name" value="METHYLATED-DNA--PROTEIN-CYSTEINE METHYLTRANSFERASE"/>
    <property type="match status" value="1"/>
</dbReference>
<proteinExistence type="inferred from homology"/>
<dbReference type="Gene3D" id="1.10.10.10">
    <property type="entry name" value="Winged helix-like DNA-binding domain superfamily/Winged helix DNA-binding domain"/>
    <property type="match status" value="1"/>
</dbReference>
<keyword evidence="11" id="KW-0805">Transcription regulation</keyword>
<dbReference type="HAMAP" id="MF_00772">
    <property type="entry name" value="OGT"/>
    <property type="match status" value="1"/>
</dbReference>
<evidence type="ECO:0000256" key="7">
    <source>
        <dbReference type="ARBA" id="ARBA00022679"/>
    </source>
</evidence>
<evidence type="ECO:0000256" key="15">
    <source>
        <dbReference type="ARBA" id="ARBA00023204"/>
    </source>
</evidence>
<evidence type="ECO:0000259" key="17">
    <source>
        <dbReference type="PROSITE" id="PS01124"/>
    </source>
</evidence>
<protein>
    <recommendedName>
        <fullName evidence="4">methylated-DNA--[protein]-cysteine S-methyltransferase</fullName>
        <ecNumber evidence="4">2.1.1.63</ecNumber>
    </recommendedName>
</protein>
<dbReference type="GO" id="GO:0003908">
    <property type="term" value="F:methylated-DNA-[protein]-cysteine S-methyltransferase activity"/>
    <property type="evidence" value="ECO:0007669"/>
    <property type="project" value="UniProtKB-EC"/>
</dbReference>
<dbReference type="InterPro" id="IPR018060">
    <property type="entry name" value="HTH_AraC"/>
</dbReference>
<dbReference type="Gene3D" id="3.30.160.70">
    <property type="entry name" value="Methylated DNA-protein cysteine methyltransferase domain"/>
    <property type="match status" value="1"/>
</dbReference>
<evidence type="ECO:0000256" key="9">
    <source>
        <dbReference type="ARBA" id="ARBA00022763"/>
    </source>
</evidence>
<dbReference type="NCBIfam" id="TIGR00589">
    <property type="entry name" value="ogt"/>
    <property type="match status" value="1"/>
</dbReference>
<dbReference type="SUPFAM" id="SSF46689">
    <property type="entry name" value="Homeodomain-like"/>
    <property type="match status" value="1"/>
</dbReference>
<dbReference type="FunFam" id="1.10.10.10:FF:000214">
    <property type="entry name" value="Methylated-DNA--protein-cysteine methyltransferase"/>
    <property type="match status" value="1"/>
</dbReference>
<evidence type="ECO:0000256" key="10">
    <source>
        <dbReference type="ARBA" id="ARBA00022833"/>
    </source>
</evidence>
<dbReference type="InterPro" id="IPR004026">
    <property type="entry name" value="Ada_DNA_repair_Zn-bd"/>
</dbReference>
<evidence type="ECO:0000256" key="1">
    <source>
        <dbReference type="ARBA" id="ARBA00001286"/>
    </source>
</evidence>
<dbReference type="SUPFAM" id="SSF46767">
    <property type="entry name" value="Methylated DNA-protein cysteine methyltransferase, C-terminal domain"/>
    <property type="match status" value="1"/>
</dbReference>
<dbReference type="InterPro" id="IPR036631">
    <property type="entry name" value="MGMT_N_sf"/>
</dbReference>
<evidence type="ECO:0000313" key="18">
    <source>
        <dbReference type="EMBL" id="CAB4600077.1"/>
    </source>
</evidence>
<dbReference type="Pfam" id="PF12833">
    <property type="entry name" value="HTH_18"/>
    <property type="match status" value="1"/>
</dbReference>
<dbReference type="InterPro" id="IPR008332">
    <property type="entry name" value="MethylG_MeTrfase_N"/>
</dbReference>
<name>A0A6J6GFR3_9ZZZZ</name>
<evidence type="ECO:0000256" key="13">
    <source>
        <dbReference type="ARBA" id="ARBA00023159"/>
    </source>
</evidence>
<comment type="similarity">
    <text evidence="3">Belongs to the MGMT family.</text>
</comment>
<dbReference type="AlphaFoldDB" id="A0A6J6GFR3"/>
<evidence type="ECO:0000256" key="12">
    <source>
        <dbReference type="ARBA" id="ARBA00023125"/>
    </source>
</evidence>
<dbReference type="Pfam" id="PF01035">
    <property type="entry name" value="DNA_binding_1"/>
    <property type="match status" value="1"/>
</dbReference>
<dbReference type="InterPro" id="IPR018062">
    <property type="entry name" value="HTH_AraC-typ_CS"/>
</dbReference>
<keyword evidence="10" id="KW-0862">Zinc</keyword>
<gene>
    <name evidence="18" type="ORF">UFOPK1493_04262</name>
</gene>
<keyword evidence="12" id="KW-0238">DNA-binding</keyword>
<dbReference type="Pfam" id="PF02870">
    <property type="entry name" value="Methyltransf_1N"/>
    <property type="match status" value="1"/>
</dbReference>
<dbReference type="InterPro" id="IPR009057">
    <property type="entry name" value="Homeodomain-like_sf"/>
</dbReference>
<comment type="catalytic activity">
    <reaction evidence="16">
        <text>a 6-O-methyl-2'-deoxyguanosine in DNA + L-cysteinyl-[protein] = S-methyl-L-cysteinyl-[protein] + a 2'-deoxyguanosine in DNA</text>
        <dbReference type="Rhea" id="RHEA:24000"/>
        <dbReference type="Rhea" id="RHEA-COMP:10131"/>
        <dbReference type="Rhea" id="RHEA-COMP:10132"/>
        <dbReference type="Rhea" id="RHEA-COMP:11367"/>
        <dbReference type="Rhea" id="RHEA-COMP:11368"/>
        <dbReference type="ChEBI" id="CHEBI:29950"/>
        <dbReference type="ChEBI" id="CHEBI:82612"/>
        <dbReference type="ChEBI" id="CHEBI:85445"/>
        <dbReference type="ChEBI" id="CHEBI:85448"/>
        <dbReference type="EC" id="2.1.1.63"/>
    </reaction>
</comment>
<dbReference type="Pfam" id="PF02805">
    <property type="entry name" value="Ada_Zn_binding"/>
    <property type="match status" value="1"/>
</dbReference>
<dbReference type="InterPro" id="IPR023546">
    <property type="entry name" value="MGMT"/>
</dbReference>
<evidence type="ECO:0000256" key="8">
    <source>
        <dbReference type="ARBA" id="ARBA00022723"/>
    </source>
</evidence>
<comment type="cofactor">
    <cofactor evidence="2">
        <name>Zn(2+)</name>
        <dbReference type="ChEBI" id="CHEBI:29105"/>
    </cofactor>
</comment>
<evidence type="ECO:0000256" key="6">
    <source>
        <dbReference type="ARBA" id="ARBA00022603"/>
    </source>
</evidence>
<dbReference type="InterPro" id="IPR014048">
    <property type="entry name" value="MethylDNA_cys_MeTrfase_DNA-bd"/>
</dbReference>
<keyword evidence="6" id="KW-0489">Methyltransferase</keyword>
<evidence type="ECO:0000256" key="11">
    <source>
        <dbReference type="ARBA" id="ARBA00023015"/>
    </source>
</evidence>
<keyword evidence="15" id="KW-0234">DNA repair</keyword>
<dbReference type="PROSITE" id="PS01124">
    <property type="entry name" value="HTH_ARAC_FAMILY_2"/>
    <property type="match status" value="1"/>
</dbReference>
<keyword evidence="7" id="KW-0808">Transferase</keyword>
<dbReference type="GO" id="GO:0032259">
    <property type="term" value="P:methylation"/>
    <property type="evidence" value="ECO:0007669"/>
    <property type="project" value="UniProtKB-KW"/>
</dbReference>
<keyword evidence="9" id="KW-0227">DNA damage</keyword>
<dbReference type="GO" id="GO:0008270">
    <property type="term" value="F:zinc ion binding"/>
    <property type="evidence" value="ECO:0007669"/>
    <property type="project" value="InterPro"/>
</dbReference>
<dbReference type="PROSITE" id="PS00374">
    <property type="entry name" value="MGMT"/>
    <property type="match status" value="1"/>
</dbReference>
<dbReference type="InterPro" id="IPR036388">
    <property type="entry name" value="WH-like_DNA-bd_sf"/>
</dbReference>
<dbReference type="InterPro" id="IPR016221">
    <property type="entry name" value="Bifunct_regulatory_prot_Ada"/>
</dbReference>
<dbReference type="SUPFAM" id="SSF57884">
    <property type="entry name" value="Ada DNA repair protein, N-terminal domain (N-Ada 10)"/>
    <property type="match status" value="1"/>
</dbReference>
<evidence type="ECO:0000256" key="16">
    <source>
        <dbReference type="ARBA" id="ARBA00049348"/>
    </source>
</evidence>
<dbReference type="InterPro" id="IPR036217">
    <property type="entry name" value="MethylDNA_cys_MeTrfase_DNAb"/>
</dbReference>
<organism evidence="18">
    <name type="scientific">freshwater metagenome</name>
    <dbReference type="NCBI Taxonomy" id="449393"/>
    <lineage>
        <taxon>unclassified sequences</taxon>
        <taxon>metagenomes</taxon>
        <taxon>ecological metagenomes</taxon>
    </lineage>
</organism>
<dbReference type="SMART" id="SM00342">
    <property type="entry name" value="HTH_ARAC"/>
    <property type="match status" value="1"/>
</dbReference>
<dbReference type="PIRSF" id="PIRSF000409">
    <property type="entry name" value="Ada"/>
    <property type="match status" value="1"/>
</dbReference>
<evidence type="ECO:0000256" key="14">
    <source>
        <dbReference type="ARBA" id="ARBA00023163"/>
    </source>
</evidence>
<dbReference type="CDD" id="cd06445">
    <property type="entry name" value="ATase"/>
    <property type="match status" value="1"/>
</dbReference>
<dbReference type="InterPro" id="IPR035451">
    <property type="entry name" value="Ada-like_dom_sf"/>
</dbReference>
<evidence type="ECO:0000256" key="3">
    <source>
        <dbReference type="ARBA" id="ARBA00008711"/>
    </source>
</evidence>
<dbReference type="Gene3D" id="3.40.10.10">
    <property type="entry name" value="DNA Methylphosphotriester Repair Domain"/>
    <property type="match status" value="1"/>
</dbReference>
<sequence>MNAMLPLLPPRDEMIAAMLTCNAAYEGVFFTAVVTTRIFCRPTCTARKPLPRNVIFYATASEAEEAGFRPCLRCRPLQLDGECPAWLRPLMDALEVEPDRRWTFADVETYGIAPARVRAWFKQRFGTTFSEYTRARRLGLALDRLKSGAGIDDVAMESGFESVSGFRDAFQKTFGVPPGKADERKVLYYRHLTTPLGPMLAMAEASGVVLLEFCDRPALPRELEDLRHNHGYAAVPGDHPNLRKLEGELSRYFNGHLVEFSVPIFAPGTAFDGAVWEALSRIPYGATRSYAELAQAIGHPTAVRAVAGANGRNRLAILLPCHRVIASDGGLGGYGGGTARKAFLLKLERQQAASEHDQSTKPKAKT</sequence>
<evidence type="ECO:0000256" key="5">
    <source>
        <dbReference type="ARBA" id="ARBA00022490"/>
    </source>
</evidence>
<keyword evidence="13" id="KW-0010">Activator</keyword>
<keyword evidence="5" id="KW-0963">Cytoplasm</keyword>
<evidence type="ECO:0000256" key="2">
    <source>
        <dbReference type="ARBA" id="ARBA00001947"/>
    </source>
</evidence>
<dbReference type="GO" id="GO:0003700">
    <property type="term" value="F:DNA-binding transcription factor activity"/>
    <property type="evidence" value="ECO:0007669"/>
    <property type="project" value="InterPro"/>
</dbReference>
<reference evidence="18" key="1">
    <citation type="submission" date="2020-05" db="EMBL/GenBank/DDBJ databases">
        <authorList>
            <person name="Chiriac C."/>
            <person name="Salcher M."/>
            <person name="Ghai R."/>
            <person name="Kavagutti S V."/>
        </authorList>
    </citation>
    <scope>NUCLEOTIDE SEQUENCE</scope>
</reference>
<dbReference type="EMBL" id="CAEZSR010000314">
    <property type="protein sequence ID" value="CAB4600077.1"/>
    <property type="molecule type" value="Genomic_DNA"/>
</dbReference>